<keyword evidence="3" id="KW-1185">Reference proteome</keyword>
<gene>
    <name evidence="1" type="ORF">RradSPS_3139</name>
    <name evidence="2" type="ORF">SIL72_16370</name>
</gene>
<evidence type="ECO:0000313" key="1">
    <source>
        <dbReference type="EMBL" id="AHY48422.1"/>
    </source>
</evidence>
<dbReference type="EMBL" id="JAWXXX010000004">
    <property type="protein sequence ID" value="MDX5895606.1"/>
    <property type="molecule type" value="Genomic_DNA"/>
</dbReference>
<accession>A0A023X7L7</accession>
<sequence length="713" mass="80913">MGMETHKQPHIGLTMKQRPVGELRALASEYLPQLPPGEIQQASKQDLIILLTERAGEDGVLAERLLSEGISIKPSFYLLTTNVEENGAPKQEQIIQRVEDAVSMVNSRLDAEKAPVYRRFRLEQFVVFEADLYQAQFAWEQIHWYWEPEKVTLEHVYELRLGYFILDAKNNKAICTCHTERERKYLCEFVSDAFDIGFSPMVLTKPLLDQIGTFDQVKRAAYSLERGTPSQPSNVIYADEELPSFPAVQEREQDFNSKRVSTFYRIPLGSIEQQGIGVTSNSGKLWIPRETSIEAVSEYGVHLLSRVSSTLNELSADGRYQDVLDTFGIDSQKAFAGVKDRGLRLELVRLLYEIANMILREESEKSFHVSLELASKGVSAGLFNEARLQLHDPESDEVGYWRNVDASSPFVRIKEEQGRAVAYSWKDKTKIDLEDLQHPLTGRTVSIKSPLEHLQLIPTPKLERMLLEALEHLSGQFDKLARAEELLFHISSRVISLDLDSALARTPNRDVVLQLSAFRKFRNAKDTTVPVGERDQIRKRLRFLGEKCKHESDDNCASCVDDRKYLCLRSLVGAYLRNPLIYKHKGIELSDVQGDLVTVDGDSLRAYGFAKLSSGENSGLTVRNHNGAVLLGQILGQIDKHNLDVVVVISPSTVNEDLRERIELICRVFSKRLLVLDSNKLSKLLLDFEDDYGFEEDIEKLYRTSNPGKKVPL</sequence>
<geneLocation type="plasmid" evidence="1">
    <name>3</name>
</geneLocation>
<evidence type="ECO:0000313" key="3">
    <source>
        <dbReference type="Proteomes" id="UP000025229"/>
    </source>
</evidence>
<name>A0A023X7L7_RUBRA</name>
<dbReference type="Proteomes" id="UP001281130">
    <property type="component" value="Unassembled WGS sequence"/>
</dbReference>
<keyword evidence="1" id="KW-0614">Plasmid</keyword>
<proteinExistence type="predicted"/>
<dbReference type="AlphaFoldDB" id="A0A023X7L7"/>
<reference evidence="1 3" key="1">
    <citation type="submission" date="2014-03" db="EMBL/GenBank/DDBJ databases">
        <title>Complete genome sequence of the Radio-Resistant Rubrobacter radiotolerans RSPS-4.</title>
        <authorList>
            <person name="Egas C.C."/>
            <person name="Barroso C.C."/>
            <person name="Froufe H.J.C."/>
            <person name="Pacheco J.J."/>
            <person name="Albuquerque L.L."/>
            <person name="da Costa M.M.S."/>
        </authorList>
    </citation>
    <scope>NUCLEOTIDE SEQUENCE [LARGE SCALE GENOMIC DNA]</scope>
    <source>
        <strain evidence="1 3">RSPS-4</strain>
        <plasmid evidence="1 3">3</plasmid>
    </source>
</reference>
<dbReference type="HOGENOM" id="CLU_387265_0_0_11"/>
<dbReference type="EMBL" id="CP007517">
    <property type="protein sequence ID" value="AHY48422.1"/>
    <property type="molecule type" value="Genomic_DNA"/>
</dbReference>
<dbReference type="KEGG" id="rrd:RradSPS_3139"/>
<evidence type="ECO:0000313" key="2">
    <source>
        <dbReference type="EMBL" id="MDX5895606.1"/>
    </source>
</evidence>
<dbReference type="Proteomes" id="UP000025229">
    <property type="component" value="Plasmid 3"/>
</dbReference>
<protein>
    <submittedName>
        <fullName evidence="1">Uncharacterized protein</fullName>
    </submittedName>
</protein>
<reference evidence="2" key="2">
    <citation type="submission" date="2023-11" db="EMBL/GenBank/DDBJ databases">
        <title>MicrobeMod: A computational toolkit for identifying prokaryotic methylation and restriction-modification with nanopore sequencing.</title>
        <authorList>
            <person name="Crits-Christoph A."/>
            <person name="Kang S.C."/>
            <person name="Lee H."/>
            <person name="Ostrov N."/>
        </authorList>
    </citation>
    <scope>NUCLEOTIDE SEQUENCE</scope>
    <source>
        <strain evidence="2">ATCC 51242</strain>
    </source>
</reference>
<organism evidence="1 3">
    <name type="scientific">Rubrobacter radiotolerans</name>
    <name type="common">Arthrobacter radiotolerans</name>
    <dbReference type="NCBI Taxonomy" id="42256"/>
    <lineage>
        <taxon>Bacteria</taxon>
        <taxon>Bacillati</taxon>
        <taxon>Actinomycetota</taxon>
        <taxon>Rubrobacteria</taxon>
        <taxon>Rubrobacterales</taxon>
        <taxon>Rubrobacteraceae</taxon>
        <taxon>Rubrobacter</taxon>
    </lineage>
</organism>
<dbReference type="RefSeq" id="WP_143533741.1">
    <property type="nucleotide sequence ID" value="NZ_CP007517.1"/>
</dbReference>